<evidence type="ECO:0000259" key="2">
    <source>
        <dbReference type="Pfam" id="PF06957"/>
    </source>
</evidence>
<feature type="domain" description="COPA/B TPR" evidence="3">
    <location>
        <begin position="25"/>
        <end position="174"/>
    </location>
</feature>
<dbReference type="Pfam" id="PF06957">
    <property type="entry name" value="COPI_C"/>
    <property type="match status" value="1"/>
</dbReference>
<dbReference type="Gene3D" id="1.25.40.470">
    <property type="match status" value="1"/>
</dbReference>
<reference evidence="4 5" key="1">
    <citation type="journal article" date="2024" name="BMC Biol.">
        <title>Comparative genomics of Ascetosporea gives new insight into the evolutionary basis for animal parasitism in Rhizaria.</title>
        <authorList>
            <person name="Hiltunen Thoren M."/>
            <person name="Onut-Brannstrom I."/>
            <person name="Alfjorden A."/>
            <person name="Peckova H."/>
            <person name="Swords F."/>
            <person name="Hooper C."/>
            <person name="Holzer A.S."/>
            <person name="Bass D."/>
            <person name="Burki F."/>
        </authorList>
    </citation>
    <scope>NUCLEOTIDE SEQUENCE [LARGE SCALE GENOMIC DNA]</scope>
    <source>
        <strain evidence="4">20-A016</strain>
    </source>
</reference>
<sequence>MDYSRNFYMFPLNRSEYEFKKAVELDNIEEVKKILDFSKFSGQKMVDFLLQKKYSKAALRFGRDENVQFGLALDCGDLDFAMKCAQKINDKSVWLKLGERAVELGFFDIAEKALILSENFFKLSFLYLVGDQKEKMEKLLQFAEKTENKALFLQISLFLNSENSLIKLLNNSGFSALAYAAIKAYNLNGEKFDIKIPAEVRNRIDRIRFGEGIKNCFSDKNGDLDKWPSKNKTVKNVNSEMEKILKSIETKTENLAKNEKMVENEFNDFQDWMAGLEKLEQAAEKVQRKEQSKLPAENQNSVNKNSQNLDKKLPKIGKKECLEFGQKWMENSPSAIDLISAQRFDLATERLYRKFGVVDPKPLQNLFLEIAQSTSMKMCLLPDFAPIRVGVSTRKKSFLKPLHGFNVEKVEREFDLALKKVTARKLEEAMADFKRILLILCVVEMSCDAEINVFFVDF</sequence>
<feature type="region of interest" description="Disordered" evidence="1">
    <location>
        <begin position="284"/>
        <end position="309"/>
    </location>
</feature>
<dbReference type="EMBL" id="JBDODL010000745">
    <property type="protein sequence ID" value="MES1920577.1"/>
    <property type="molecule type" value="Genomic_DNA"/>
</dbReference>
<dbReference type="Proteomes" id="UP001439008">
    <property type="component" value="Unassembled WGS sequence"/>
</dbReference>
<evidence type="ECO:0000256" key="1">
    <source>
        <dbReference type="SAM" id="MobiDB-lite"/>
    </source>
</evidence>
<gene>
    <name evidence="4" type="ORF">MHBO_002234</name>
</gene>
<comment type="caution">
    <text evidence="4">The sequence shown here is derived from an EMBL/GenBank/DDBJ whole genome shotgun (WGS) entry which is preliminary data.</text>
</comment>
<dbReference type="InterPro" id="IPR010714">
    <property type="entry name" value="Coatomer_asu_C"/>
</dbReference>
<accession>A0ABV2ALS9</accession>
<evidence type="ECO:0000313" key="5">
    <source>
        <dbReference type="Proteomes" id="UP001439008"/>
    </source>
</evidence>
<evidence type="ECO:0000313" key="4">
    <source>
        <dbReference type="EMBL" id="MES1920577.1"/>
    </source>
</evidence>
<dbReference type="InterPro" id="IPR056176">
    <property type="entry name" value="TPR_COPA_B"/>
</dbReference>
<feature type="compositionally biased region" description="Polar residues" evidence="1">
    <location>
        <begin position="297"/>
        <end position="308"/>
    </location>
</feature>
<protein>
    <submittedName>
        <fullName evidence="4">Uncharacterized protein</fullName>
    </submittedName>
</protein>
<proteinExistence type="predicted"/>
<dbReference type="Pfam" id="PF23953">
    <property type="entry name" value="TPR_COPA_B"/>
    <property type="match status" value="1"/>
</dbReference>
<name>A0ABV2ALS9_9EUKA</name>
<keyword evidence="5" id="KW-1185">Reference proteome</keyword>
<evidence type="ECO:0000259" key="3">
    <source>
        <dbReference type="Pfam" id="PF23953"/>
    </source>
</evidence>
<organism evidence="4 5">
    <name type="scientific">Bonamia ostreae</name>
    <dbReference type="NCBI Taxonomy" id="126728"/>
    <lineage>
        <taxon>Eukaryota</taxon>
        <taxon>Sar</taxon>
        <taxon>Rhizaria</taxon>
        <taxon>Endomyxa</taxon>
        <taxon>Ascetosporea</taxon>
        <taxon>Haplosporida</taxon>
        <taxon>Bonamia</taxon>
    </lineage>
</organism>
<feature type="domain" description="Coatomer alpha subunit C-terminal" evidence="2">
    <location>
        <begin position="290"/>
        <end position="446"/>
    </location>
</feature>